<dbReference type="EMBL" id="JBANQN010000001">
    <property type="protein sequence ID" value="KAK6803101.1"/>
    <property type="molecule type" value="Genomic_DNA"/>
</dbReference>
<dbReference type="AlphaFoldDB" id="A0AAN8YPM1"/>
<proteinExistence type="predicted"/>
<name>A0AAN8YPM1_SOLBU</name>
<reference evidence="1 2" key="1">
    <citation type="submission" date="2024-02" db="EMBL/GenBank/DDBJ databases">
        <title>de novo genome assembly of Solanum bulbocastanum strain 11H21.</title>
        <authorList>
            <person name="Hosaka A.J."/>
        </authorList>
    </citation>
    <scope>NUCLEOTIDE SEQUENCE [LARGE SCALE GENOMIC DNA]</scope>
    <source>
        <tissue evidence="1">Young leaves</tissue>
    </source>
</reference>
<gene>
    <name evidence="1" type="ORF">RDI58_000885</name>
</gene>
<accession>A0AAN8YPM1</accession>
<sequence>MQGYDRLTIDGFKRGRGRSKKYWGEVIRYDITQLQLTKDMTLNRRLWRTHIRIRG</sequence>
<organism evidence="1 2">
    <name type="scientific">Solanum bulbocastanum</name>
    <name type="common">Wild potato</name>
    <dbReference type="NCBI Taxonomy" id="147425"/>
    <lineage>
        <taxon>Eukaryota</taxon>
        <taxon>Viridiplantae</taxon>
        <taxon>Streptophyta</taxon>
        <taxon>Embryophyta</taxon>
        <taxon>Tracheophyta</taxon>
        <taxon>Spermatophyta</taxon>
        <taxon>Magnoliopsida</taxon>
        <taxon>eudicotyledons</taxon>
        <taxon>Gunneridae</taxon>
        <taxon>Pentapetalae</taxon>
        <taxon>asterids</taxon>
        <taxon>lamiids</taxon>
        <taxon>Solanales</taxon>
        <taxon>Solanaceae</taxon>
        <taxon>Solanoideae</taxon>
        <taxon>Solaneae</taxon>
        <taxon>Solanum</taxon>
    </lineage>
</organism>
<protein>
    <submittedName>
        <fullName evidence="1">Uncharacterized protein</fullName>
    </submittedName>
</protein>
<dbReference type="Proteomes" id="UP001371456">
    <property type="component" value="Unassembled WGS sequence"/>
</dbReference>
<evidence type="ECO:0000313" key="2">
    <source>
        <dbReference type="Proteomes" id="UP001371456"/>
    </source>
</evidence>
<keyword evidence="2" id="KW-1185">Reference proteome</keyword>
<dbReference type="PANTHER" id="PTHR46238:SF8">
    <property type="entry name" value="ENDONUCLEASE_EXONUCLEASE_PHOSPHATASE DOMAIN-CONTAINING PROTEIN"/>
    <property type="match status" value="1"/>
</dbReference>
<evidence type="ECO:0000313" key="1">
    <source>
        <dbReference type="EMBL" id="KAK6803101.1"/>
    </source>
</evidence>
<comment type="caution">
    <text evidence="1">The sequence shown here is derived from an EMBL/GenBank/DDBJ whole genome shotgun (WGS) entry which is preliminary data.</text>
</comment>
<dbReference type="PANTHER" id="PTHR46238">
    <property type="entry name" value="REVERSE TRANSCRIPTASE DOMAIN-CONTAINING PROTEIN"/>
    <property type="match status" value="1"/>
</dbReference>